<dbReference type="GO" id="GO:0009252">
    <property type="term" value="P:peptidoglycan biosynthetic process"/>
    <property type="evidence" value="ECO:0007669"/>
    <property type="project" value="UniProtKB-KW"/>
</dbReference>
<evidence type="ECO:0000259" key="2">
    <source>
        <dbReference type="PROSITE" id="PS52029"/>
    </source>
</evidence>
<name>A0A512H5V9_9PROT</name>
<keyword evidence="1" id="KW-0133">Cell shape</keyword>
<dbReference type="PANTHER" id="PTHR38589">
    <property type="entry name" value="BLR0621 PROTEIN"/>
    <property type="match status" value="1"/>
</dbReference>
<comment type="pathway">
    <text evidence="1">Cell wall biogenesis; peptidoglycan biosynthesis.</text>
</comment>
<dbReference type="Pfam" id="PF03734">
    <property type="entry name" value="YkuD"/>
    <property type="match status" value="1"/>
</dbReference>
<feature type="active site" description="Nucleophile" evidence="1">
    <location>
        <position position="114"/>
    </location>
</feature>
<keyword evidence="4" id="KW-1185">Reference proteome</keyword>
<feature type="active site" description="Proton donor/acceptor" evidence="1">
    <location>
        <position position="102"/>
    </location>
</feature>
<dbReference type="GO" id="GO:0016740">
    <property type="term" value="F:transferase activity"/>
    <property type="evidence" value="ECO:0007669"/>
    <property type="project" value="InterPro"/>
</dbReference>
<keyword evidence="1" id="KW-0961">Cell wall biogenesis/degradation</keyword>
<dbReference type="PANTHER" id="PTHR38589:SF1">
    <property type="entry name" value="BLR0621 PROTEIN"/>
    <property type="match status" value="1"/>
</dbReference>
<dbReference type="Proteomes" id="UP000321567">
    <property type="component" value="Unassembled WGS sequence"/>
</dbReference>
<accession>A0A512H5V9</accession>
<keyword evidence="1" id="KW-0573">Peptidoglycan synthesis</keyword>
<dbReference type="GO" id="GO:0071555">
    <property type="term" value="P:cell wall organization"/>
    <property type="evidence" value="ECO:0007669"/>
    <property type="project" value="UniProtKB-UniRule"/>
</dbReference>
<dbReference type="PROSITE" id="PS52029">
    <property type="entry name" value="LD_TPASE"/>
    <property type="match status" value="1"/>
</dbReference>
<dbReference type="GO" id="GO:0008360">
    <property type="term" value="P:regulation of cell shape"/>
    <property type="evidence" value="ECO:0007669"/>
    <property type="project" value="UniProtKB-UniRule"/>
</dbReference>
<gene>
    <name evidence="3" type="ORF">ROR02_09490</name>
</gene>
<evidence type="ECO:0000256" key="1">
    <source>
        <dbReference type="PROSITE-ProRule" id="PRU01373"/>
    </source>
</evidence>
<dbReference type="AlphaFoldDB" id="A0A512H5V9"/>
<sequence>MKQDKVEGDGATPAGVFALRWVFYRPDRETAPLTGLPVRALTPTLGWCDDPADPAYNREVTLPYPASAESMWRDDGLYDLGVVLGHNDDPVVPGAGSAVFLHVADPGGRPTAGCVALALADLRALLAVCGPATVLEIRAGA</sequence>
<dbReference type="EMBL" id="BJZO01000017">
    <property type="protein sequence ID" value="GEO80818.1"/>
    <property type="molecule type" value="Genomic_DNA"/>
</dbReference>
<comment type="caution">
    <text evidence="3">The sequence shown here is derived from an EMBL/GenBank/DDBJ whole genome shotgun (WGS) entry which is preliminary data.</text>
</comment>
<dbReference type="InterPro" id="IPR005490">
    <property type="entry name" value="LD_TPept_cat_dom"/>
</dbReference>
<proteinExistence type="predicted"/>
<evidence type="ECO:0000313" key="3">
    <source>
        <dbReference type="EMBL" id="GEO80818.1"/>
    </source>
</evidence>
<reference evidence="3 4" key="1">
    <citation type="submission" date="2019-07" db="EMBL/GenBank/DDBJ databases">
        <title>Whole genome shotgun sequence of Rhodospirillum oryzae NBRC 107573.</title>
        <authorList>
            <person name="Hosoyama A."/>
            <person name="Uohara A."/>
            <person name="Ohji S."/>
            <person name="Ichikawa N."/>
        </authorList>
    </citation>
    <scope>NUCLEOTIDE SEQUENCE [LARGE SCALE GENOMIC DNA]</scope>
    <source>
        <strain evidence="3 4">NBRC 107573</strain>
    </source>
</reference>
<evidence type="ECO:0000313" key="4">
    <source>
        <dbReference type="Proteomes" id="UP000321567"/>
    </source>
</evidence>
<organism evidence="3 4">
    <name type="scientific">Pararhodospirillum oryzae</name>
    <dbReference type="NCBI Taxonomy" id="478448"/>
    <lineage>
        <taxon>Bacteria</taxon>
        <taxon>Pseudomonadati</taxon>
        <taxon>Pseudomonadota</taxon>
        <taxon>Alphaproteobacteria</taxon>
        <taxon>Rhodospirillales</taxon>
        <taxon>Rhodospirillaceae</taxon>
        <taxon>Pararhodospirillum</taxon>
    </lineage>
</organism>
<protein>
    <recommendedName>
        <fullName evidence="2">L,D-TPase catalytic domain-containing protein</fullName>
    </recommendedName>
</protein>
<feature type="domain" description="L,D-TPase catalytic" evidence="2">
    <location>
        <begin position="1"/>
        <end position="141"/>
    </location>
</feature>